<gene>
    <name evidence="3" type="ORF">GCM10010923_05810</name>
</gene>
<sequence length="401" mass="43858">MATETKTATDTELELTAPDPVPTVAPDKAAGLVPVSEEKKSKLAEKVEGFVTELVSIDANSPEFGKKVDQITNMGRREIAAASQMSNRFLDRPVRAMDQDEGVGANLSELRSVVEELDPSKRGKLTTGRKLLGIIPFGNKVKKYFQSYQSAQTHIQSILGKLSNGKDELLMDNAAIDVERQKLWEAMGNLEQMIHISRELDAKLEEKADELQATDPEKAKAIKETALFYVRQRTQDLLTQMAVSVQGYLALDLVKKNNVELVKGVDRASTTTVGALRTAVTVAEAMTNQRLVLGQITALNDTTAGIIDGTSTMLREQTGKIHEQAAASTIPLETLQRAFQNIYDTMDEVDEFKVRALDSMKQTVEALSGEVEKSKGYIARAEGQSQASKQVQDSGLLSLEG</sequence>
<feature type="compositionally biased region" description="Polar residues" evidence="2">
    <location>
        <begin position="383"/>
        <end position="395"/>
    </location>
</feature>
<keyword evidence="4" id="KW-1185">Reference proteome</keyword>
<dbReference type="EMBL" id="BMID01000001">
    <property type="protein sequence ID" value="GGA00137.1"/>
    <property type="molecule type" value="Genomic_DNA"/>
</dbReference>
<comment type="similarity">
    <text evidence="1">Belongs to the TelA family.</text>
</comment>
<organism evidence="3 4">
    <name type="scientific">Blastomonas marina</name>
    <dbReference type="NCBI Taxonomy" id="1867408"/>
    <lineage>
        <taxon>Bacteria</taxon>
        <taxon>Pseudomonadati</taxon>
        <taxon>Pseudomonadota</taxon>
        <taxon>Alphaproteobacteria</taxon>
        <taxon>Sphingomonadales</taxon>
        <taxon>Sphingomonadaceae</taxon>
        <taxon>Blastomonas</taxon>
    </lineage>
</organism>
<feature type="compositionally biased region" description="Polar residues" evidence="2">
    <location>
        <begin position="1"/>
        <end position="10"/>
    </location>
</feature>
<comment type="caution">
    <text evidence="3">The sequence shown here is derived from an EMBL/GenBank/DDBJ whole genome shotgun (WGS) entry which is preliminary data.</text>
</comment>
<evidence type="ECO:0000313" key="4">
    <source>
        <dbReference type="Proteomes" id="UP000603317"/>
    </source>
</evidence>
<dbReference type="InterPro" id="IPR008863">
    <property type="entry name" value="Toxic_anion-R_TelA"/>
</dbReference>
<dbReference type="Pfam" id="PF05816">
    <property type="entry name" value="TelA"/>
    <property type="match status" value="1"/>
</dbReference>
<evidence type="ECO:0000256" key="2">
    <source>
        <dbReference type="SAM" id="MobiDB-lite"/>
    </source>
</evidence>
<dbReference type="PANTHER" id="PTHR38432:SF1">
    <property type="entry name" value="TELA-LIKE PROTEIN SAOUHSC_01408"/>
    <property type="match status" value="1"/>
</dbReference>
<proteinExistence type="inferred from homology"/>
<name>A0ABQ1F5F9_9SPHN</name>
<reference evidence="4" key="1">
    <citation type="journal article" date="2019" name="Int. J. Syst. Evol. Microbiol.">
        <title>The Global Catalogue of Microorganisms (GCM) 10K type strain sequencing project: providing services to taxonomists for standard genome sequencing and annotation.</title>
        <authorList>
            <consortium name="The Broad Institute Genomics Platform"/>
            <consortium name="The Broad Institute Genome Sequencing Center for Infectious Disease"/>
            <person name="Wu L."/>
            <person name="Ma J."/>
        </authorList>
    </citation>
    <scope>NUCLEOTIDE SEQUENCE [LARGE SCALE GENOMIC DNA]</scope>
    <source>
        <strain evidence="4">CGMCC 1.15297</strain>
    </source>
</reference>
<dbReference type="PANTHER" id="PTHR38432">
    <property type="entry name" value="TELA-LIKE PROTEIN SAOUHSC_01408"/>
    <property type="match status" value="1"/>
</dbReference>
<protein>
    <submittedName>
        <fullName evidence="3">Toxic anion resistance protein</fullName>
    </submittedName>
</protein>
<evidence type="ECO:0000256" key="1">
    <source>
        <dbReference type="ARBA" id="ARBA00005541"/>
    </source>
</evidence>
<feature type="region of interest" description="Disordered" evidence="2">
    <location>
        <begin position="382"/>
        <end position="401"/>
    </location>
</feature>
<feature type="region of interest" description="Disordered" evidence="2">
    <location>
        <begin position="1"/>
        <end position="26"/>
    </location>
</feature>
<dbReference type="RefSeq" id="WP_188641275.1">
    <property type="nucleotide sequence ID" value="NZ_BMID01000001.1"/>
</dbReference>
<evidence type="ECO:0000313" key="3">
    <source>
        <dbReference type="EMBL" id="GGA00137.1"/>
    </source>
</evidence>
<dbReference type="Proteomes" id="UP000603317">
    <property type="component" value="Unassembled WGS sequence"/>
</dbReference>
<accession>A0ABQ1F5F9</accession>